<protein>
    <submittedName>
        <fullName evidence="2">Uncharacterized protein</fullName>
    </submittedName>
</protein>
<dbReference type="AlphaFoldDB" id="A0A915KZ87"/>
<keyword evidence="1" id="KW-1185">Reference proteome</keyword>
<dbReference type="WBParaSite" id="nRc.2.0.1.t43495-RA">
    <property type="protein sequence ID" value="nRc.2.0.1.t43495-RA"/>
    <property type="gene ID" value="nRc.2.0.1.g43495"/>
</dbReference>
<organism evidence="1 2">
    <name type="scientific">Romanomermis culicivorax</name>
    <name type="common">Nematode worm</name>
    <dbReference type="NCBI Taxonomy" id="13658"/>
    <lineage>
        <taxon>Eukaryota</taxon>
        <taxon>Metazoa</taxon>
        <taxon>Ecdysozoa</taxon>
        <taxon>Nematoda</taxon>
        <taxon>Enoplea</taxon>
        <taxon>Dorylaimia</taxon>
        <taxon>Mermithida</taxon>
        <taxon>Mermithoidea</taxon>
        <taxon>Mermithidae</taxon>
        <taxon>Romanomermis</taxon>
    </lineage>
</organism>
<name>A0A915KZ87_ROMCU</name>
<proteinExistence type="predicted"/>
<accession>A0A915KZ87</accession>
<dbReference type="Proteomes" id="UP000887565">
    <property type="component" value="Unplaced"/>
</dbReference>
<evidence type="ECO:0000313" key="2">
    <source>
        <dbReference type="WBParaSite" id="nRc.2.0.1.t43495-RA"/>
    </source>
</evidence>
<reference evidence="2" key="1">
    <citation type="submission" date="2022-11" db="UniProtKB">
        <authorList>
            <consortium name="WormBaseParasite"/>
        </authorList>
    </citation>
    <scope>IDENTIFICATION</scope>
</reference>
<evidence type="ECO:0000313" key="1">
    <source>
        <dbReference type="Proteomes" id="UP000887565"/>
    </source>
</evidence>
<sequence length="140" mass="15542">MSTPSESFTQGCYCKIFQSKIGWVVPKWKTSAGARYHEYFCNVSLFGGETLARLRDDDTEGLVFSLLMVDIATHFVSLGLPEVFEHAGCLALGLILDTTVLPRGVFTELTELFELDIEQRAILVAVAITGFGFFTLKMFS</sequence>